<evidence type="ECO:0000313" key="1">
    <source>
        <dbReference type="EMBL" id="EFS91572.1"/>
    </source>
</evidence>
<keyword evidence="2" id="KW-1185">Reference proteome</keyword>
<comment type="caution">
    <text evidence="1">The sequence shown here is derived from an EMBL/GenBank/DDBJ whole genome shotgun (WGS) entry which is preliminary data.</text>
</comment>
<gene>
    <name evidence="1" type="ORF">HMPREF9607_02078</name>
</gene>
<evidence type="ECO:0000313" key="2">
    <source>
        <dbReference type="Proteomes" id="UP000003179"/>
    </source>
</evidence>
<proteinExistence type="predicted"/>
<sequence>MRGWHVAVSVPSTAPRVVRHSSTISSVSPPTSKIMVTFQSTRSTSWSGVTS</sequence>
<name>A0ABP2K6A2_9ACTN</name>
<dbReference type="EMBL" id="ADZU01000034">
    <property type="protein sequence ID" value="EFS91572.1"/>
    <property type="molecule type" value="Genomic_DNA"/>
</dbReference>
<accession>A0ABP2K6A2</accession>
<reference evidence="1" key="1">
    <citation type="submission" date="2010-08" db="EMBL/GenBank/DDBJ databases">
        <authorList>
            <person name="Weinstock G."/>
            <person name="Sodergren E."/>
            <person name="Clifton S."/>
            <person name="Fulton L."/>
            <person name="Fulton B."/>
            <person name="Courtney L."/>
            <person name="Fronick C."/>
            <person name="Harrison M."/>
            <person name="Strong C."/>
            <person name="Farmer C."/>
            <person name="Delahaunty K."/>
            <person name="Markovic C."/>
            <person name="Hall O."/>
            <person name="Minx P."/>
            <person name="Tomlinson C."/>
            <person name="Mitreva M."/>
            <person name="Hou S."/>
            <person name="Chen J."/>
            <person name="Wollam A."/>
            <person name="Pepin K.H."/>
            <person name="Johnson M."/>
            <person name="Bhonagiri V."/>
            <person name="Zhang X."/>
            <person name="Suruliraj S."/>
            <person name="Warren W."/>
            <person name="Chinwalla A."/>
            <person name="Mardis E.R."/>
            <person name="Wilson R.K."/>
        </authorList>
    </citation>
    <scope>NUCLEOTIDE SEQUENCE [LARGE SCALE GENOMIC DNA]</scope>
    <source>
        <strain evidence="1">HL044PA1</strain>
    </source>
</reference>
<organism evidence="1 2">
    <name type="scientific">Cutibacterium modestum HL044PA1</name>
    <dbReference type="NCBI Taxonomy" id="765109"/>
    <lineage>
        <taxon>Bacteria</taxon>
        <taxon>Bacillati</taxon>
        <taxon>Actinomycetota</taxon>
        <taxon>Actinomycetes</taxon>
        <taxon>Propionibacteriales</taxon>
        <taxon>Propionibacteriaceae</taxon>
        <taxon>Cutibacterium</taxon>
        <taxon>Cutibacterium modestum</taxon>
    </lineage>
</organism>
<protein>
    <submittedName>
        <fullName evidence="1">Uncharacterized protein</fullName>
    </submittedName>
</protein>
<dbReference type="Proteomes" id="UP000003179">
    <property type="component" value="Unassembled WGS sequence"/>
</dbReference>